<dbReference type="KEGG" id="pnd:Pla175_37770"/>
<dbReference type="EMBL" id="CP036291">
    <property type="protein sequence ID" value="QDU90373.1"/>
    <property type="molecule type" value="Genomic_DNA"/>
</dbReference>
<accession>A0A518DFW2</accession>
<name>A0A518DFW2_9BACT</name>
<feature type="signal peptide" evidence="1">
    <location>
        <begin position="1"/>
        <end position="26"/>
    </location>
</feature>
<dbReference type="AlphaFoldDB" id="A0A518DFW2"/>
<evidence type="ECO:0000256" key="1">
    <source>
        <dbReference type="SAM" id="SignalP"/>
    </source>
</evidence>
<proteinExistence type="predicted"/>
<keyword evidence="3" id="KW-1185">Reference proteome</keyword>
<reference evidence="2 3" key="1">
    <citation type="submission" date="2019-02" db="EMBL/GenBank/DDBJ databases">
        <title>Deep-cultivation of Planctomycetes and their phenomic and genomic characterization uncovers novel biology.</title>
        <authorList>
            <person name="Wiegand S."/>
            <person name="Jogler M."/>
            <person name="Boedeker C."/>
            <person name="Pinto D."/>
            <person name="Vollmers J."/>
            <person name="Rivas-Marin E."/>
            <person name="Kohn T."/>
            <person name="Peeters S.H."/>
            <person name="Heuer A."/>
            <person name="Rast P."/>
            <person name="Oberbeckmann S."/>
            <person name="Bunk B."/>
            <person name="Jeske O."/>
            <person name="Meyerdierks A."/>
            <person name="Storesund J.E."/>
            <person name="Kallscheuer N."/>
            <person name="Luecker S."/>
            <person name="Lage O.M."/>
            <person name="Pohl T."/>
            <person name="Merkel B.J."/>
            <person name="Hornburger P."/>
            <person name="Mueller R.-W."/>
            <person name="Bruemmer F."/>
            <person name="Labrenz M."/>
            <person name="Spormann A.M."/>
            <person name="Op den Camp H."/>
            <person name="Overmann J."/>
            <person name="Amann R."/>
            <person name="Jetten M.S.M."/>
            <person name="Mascher T."/>
            <person name="Medema M.H."/>
            <person name="Devos D.P."/>
            <person name="Kaster A.-K."/>
            <person name="Ovreas L."/>
            <person name="Rohde M."/>
            <person name="Galperin M.Y."/>
            <person name="Jogler C."/>
        </authorList>
    </citation>
    <scope>NUCLEOTIDE SEQUENCE [LARGE SCALE GENOMIC DNA]</scope>
    <source>
        <strain evidence="2 3">Pla175</strain>
    </source>
</reference>
<organism evidence="2 3">
    <name type="scientific">Pirellulimonas nuda</name>
    <dbReference type="NCBI Taxonomy" id="2528009"/>
    <lineage>
        <taxon>Bacteria</taxon>
        <taxon>Pseudomonadati</taxon>
        <taxon>Planctomycetota</taxon>
        <taxon>Planctomycetia</taxon>
        <taxon>Pirellulales</taxon>
        <taxon>Lacipirellulaceae</taxon>
        <taxon>Pirellulimonas</taxon>
    </lineage>
</organism>
<feature type="chain" id="PRO_5021845718" evidence="1">
    <location>
        <begin position="27"/>
        <end position="200"/>
    </location>
</feature>
<keyword evidence="1" id="KW-0732">Signal</keyword>
<dbReference type="Proteomes" id="UP000317429">
    <property type="component" value="Chromosome"/>
</dbReference>
<evidence type="ECO:0000313" key="2">
    <source>
        <dbReference type="EMBL" id="QDU90373.1"/>
    </source>
</evidence>
<gene>
    <name evidence="2" type="ORF">Pla175_37770</name>
</gene>
<protein>
    <submittedName>
        <fullName evidence="2">Uncharacterized protein</fullName>
    </submittedName>
</protein>
<sequence precursor="true">MHNSTFPMQRSRIRGMLLLATAVPFAASCSTSSSITPSDSSQQEASPSIRSMFRDGDQSIDRIAGAAAQRDYQTLFDSYERLRSIYVEVATQVEPPRVPEADLDHVLTKLSEWENAIERFRYARQTLNDPLPVDAELLADGADFDQEAWNKQIAELDKQFQASADEKLRREQQWTESESRLDEAISAVENVRKARQSRPR</sequence>
<evidence type="ECO:0000313" key="3">
    <source>
        <dbReference type="Proteomes" id="UP000317429"/>
    </source>
</evidence>